<feature type="domain" description="Methyltransferase type 11" evidence="5">
    <location>
        <begin position="63"/>
        <end position="154"/>
    </location>
</feature>
<dbReference type="PANTHER" id="PTHR44942:SF4">
    <property type="entry name" value="METHYLTRANSFERASE TYPE 11 DOMAIN-CONTAINING PROTEIN"/>
    <property type="match status" value="1"/>
</dbReference>
<evidence type="ECO:0000256" key="3">
    <source>
        <dbReference type="ARBA" id="ARBA00022679"/>
    </source>
</evidence>
<proteinExistence type="inferred from homology"/>
<name>F8F9J5_PAEMK</name>
<reference evidence="6 7" key="2">
    <citation type="journal article" date="2013" name="Genome Announc.">
        <title>Genome Sequence of Growth-Improving Paenibacillus mucilaginosus Strain KNP414.</title>
        <authorList>
            <person name="Lu J.J."/>
            <person name="Wang J.F."/>
            <person name="Hu X.F."/>
        </authorList>
    </citation>
    <scope>NUCLEOTIDE SEQUENCE [LARGE SCALE GENOMIC DNA]</scope>
    <source>
        <strain evidence="6 7">KNP414</strain>
    </source>
</reference>
<sequence>MEIQPAAAGAKERSSEPMSVQDSKERFTERVDYYVKYRPDYPSEALDYLFDSVGLHPEAEIADIGAGTGKFSKLLLERGCRVTAVEPNRAMLSAAEDSLGAYTSFRTAAASAEETGLPGASVDFIVCAQAFHWFDRVRAQAEFRRILKPGGRAVLIWNSRLTKGTPFLEEYEQLLHNYGTDYAQVSHKNISPGDLEPFFQAGDFHQARFPYRQLFDYEGLCGRLLSSSYAPAPGHAKHEPMLKELRRVFDRNAAHGRVSFEYETEVYWGGV</sequence>
<evidence type="ECO:0000313" key="7">
    <source>
        <dbReference type="Proteomes" id="UP000006620"/>
    </source>
</evidence>
<dbReference type="InterPro" id="IPR013216">
    <property type="entry name" value="Methyltransf_11"/>
</dbReference>
<dbReference type="AlphaFoldDB" id="F8F9J5"/>
<evidence type="ECO:0000259" key="5">
    <source>
        <dbReference type="Pfam" id="PF08241"/>
    </source>
</evidence>
<feature type="region of interest" description="Disordered" evidence="4">
    <location>
        <begin position="1"/>
        <end position="25"/>
    </location>
</feature>
<gene>
    <name evidence="6" type="ordered locus">KNP414_05160</name>
</gene>
<dbReference type="HOGENOM" id="CLU_049344_3_3_9"/>
<reference evidence="7" key="1">
    <citation type="submission" date="2011-06" db="EMBL/GenBank/DDBJ databases">
        <title>Complete genome sequence of Paenibacillus mucilaginosus KNP414.</title>
        <authorList>
            <person name="Wang J."/>
            <person name="Hu S."/>
            <person name="Hu X."/>
            <person name="Zhang B."/>
            <person name="Dong D."/>
            <person name="Zhang S."/>
            <person name="Zhao K."/>
            <person name="Wu D."/>
        </authorList>
    </citation>
    <scope>NUCLEOTIDE SEQUENCE [LARGE SCALE GENOMIC DNA]</scope>
    <source>
        <strain evidence="7">KNP414</strain>
    </source>
</reference>
<dbReference type="PANTHER" id="PTHR44942">
    <property type="entry name" value="METHYLTRANSF_11 DOMAIN-CONTAINING PROTEIN"/>
    <property type="match status" value="1"/>
</dbReference>
<dbReference type="GO" id="GO:0008757">
    <property type="term" value="F:S-adenosylmethionine-dependent methyltransferase activity"/>
    <property type="evidence" value="ECO:0007669"/>
    <property type="project" value="InterPro"/>
</dbReference>
<evidence type="ECO:0000256" key="2">
    <source>
        <dbReference type="ARBA" id="ARBA00022603"/>
    </source>
</evidence>
<dbReference type="EMBL" id="CP002869">
    <property type="protein sequence ID" value="AEI43684.1"/>
    <property type="molecule type" value="Genomic_DNA"/>
</dbReference>
<dbReference type="Gene3D" id="3.40.50.150">
    <property type="entry name" value="Vaccinia Virus protein VP39"/>
    <property type="match status" value="1"/>
</dbReference>
<evidence type="ECO:0000313" key="6">
    <source>
        <dbReference type="EMBL" id="AEI43684.1"/>
    </source>
</evidence>
<keyword evidence="3 6" id="KW-0808">Transferase</keyword>
<protein>
    <submittedName>
        <fullName evidence="6">Methyltransferase type 11</fullName>
    </submittedName>
</protein>
<keyword evidence="2 6" id="KW-0489">Methyltransferase</keyword>
<dbReference type="InterPro" id="IPR029063">
    <property type="entry name" value="SAM-dependent_MTases_sf"/>
</dbReference>
<accession>F8F9J5</accession>
<dbReference type="Pfam" id="PF08241">
    <property type="entry name" value="Methyltransf_11"/>
    <property type="match status" value="1"/>
</dbReference>
<evidence type="ECO:0000256" key="4">
    <source>
        <dbReference type="SAM" id="MobiDB-lite"/>
    </source>
</evidence>
<evidence type="ECO:0000256" key="1">
    <source>
        <dbReference type="ARBA" id="ARBA00008361"/>
    </source>
</evidence>
<dbReference type="KEGG" id="pms:KNP414_05160"/>
<dbReference type="GO" id="GO:0032259">
    <property type="term" value="P:methylation"/>
    <property type="evidence" value="ECO:0007669"/>
    <property type="project" value="UniProtKB-KW"/>
</dbReference>
<dbReference type="Proteomes" id="UP000006620">
    <property type="component" value="Chromosome"/>
</dbReference>
<dbReference type="PATRIC" id="fig|1036673.3.peg.4774"/>
<dbReference type="InterPro" id="IPR051052">
    <property type="entry name" value="Diverse_substrate_MTase"/>
</dbReference>
<organism evidence="6 7">
    <name type="scientific">Paenibacillus mucilaginosus (strain KNP414)</name>
    <dbReference type="NCBI Taxonomy" id="1036673"/>
    <lineage>
        <taxon>Bacteria</taxon>
        <taxon>Bacillati</taxon>
        <taxon>Bacillota</taxon>
        <taxon>Bacilli</taxon>
        <taxon>Bacillales</taxon>
        <taxon>Paenibacillaceae</taxon>
        <taxon>Paenibacillus</taxon>
    </lineage>
</organism>
<comment type="similarity">
    <text evidence="1">Belongs to the methyltransferase superfamily.</text>
</comment>
<dbReference type="SUPFAM" id="SSF53335">
    <property type="entry name" value="S-adenosyl-L-methionine-dependent methyltransferases"/>
    <property type="match status" value="1"/>
</dbReference>
<dbReference type="CDD" id="cd02440">
    <property type="entry name" value="AdoMet_MTases"/>
    <property type="match status" value="1"/>
</dbReference>